<dbReference type="RefSeq" id="XP_001894770.1">
    <property type="nucleotide sequence ID" value="XM_001894735.1"/>
</dbReference>
<sequence>MLSDQIRLLCANNRSTHNERRWHDGVSSLSSPVIIINVITTAERNRRKHLLQREKKYIQATVVFMFKC</sequence>
<evidence type="ECO:0000313" key="5">
    <source>
        <dbReference type="WormBase" id="Bm10368"/>
    </source>
</evidence>
<dbReference type="CTD" id="6098219"/>
<evidence type="ECO:0000313" key="1">
    <source>
        <dbReference type="EMBL" id="CDP97795.1"/>
    </source>
</evidence>
<reference evidence="1 3" key="1">
    <citation type="journal article" date="2007" name="Science">
        <title>Draft genome of the filarial nematode parasite Brugia malayi.</title>
        <authorList>
            <person name="Ghedin E."/>
            <person name="Wang S."/>
            <person name="Spiro D."/>
            <person name="Caler E."/>
            <person name="Zhao Q."/>
            <person name="Crabtree J."/>
            <person name="Allen J.E."/>
            <person name="Delcher A.L."/>
            <person name="Guiliano D.B."/>
            <person name="Miranda-Saavedra D."/>
            <person name="Angiuoli S.V."/>
            <person name="Creasy T."/>
            <person name="Amedeo P."/>
            <person name="Haas B."/>
            <person name="El-Sayed N.M."/>
            <person name="Wortman J.R."/>
            <person name="Feldblyum T."/>
            <person name="Tallon L."/>
            <person name="Schatz M."/>
            <person name="Shumway M."/>
            <person name="Koo H."/>
            <person name="Salzberg S.L."/>
            <person name="Schobel S."/>
            <person name="Pertea M."/>
            <person name="Pop M."/>
            <person name="White O."/>
            <person name="Barton G.J."/>
            <person name="Carlow C.K."/>
            <person name="Crawford M.J."/>
            <person name="Daub J."/>
            <person name="Dimmic M.W."/>
            <person name="Estes C.F."/>
            <person name="Foster J.M."/>
            <person name="Ganatra M."/>
            <person name="Gregory W.F."/>
            <person name="Johnson N.M."/>
            <person name="Jin J."/>
            <person name="Komuniecki R."/>
            <person name="Korf I."/>
            <person name="Kumar S."/>
            <person name="Laney S."/>
            <person name="Li B.W."/>
            <person name="Li W."/>
            <person name="Lindblom T.H."/>
            <person name="Lustigman S."/>
            <person name="Ma D."/>
            <person name="Maina C.V."/>
            <person name="Martin D.M."/>
            <person name="McCarter J.P."/>
            <person name="McReynolds L."/>
            <person name="Mitreva M."/>
            <person name="Nutman T.B."/>
            <person name="Parkinson J."/>
            <person name="Peregrin-Alvarez J.M."/>
            <person name="Poole C."/>
            <person name="Ren Q."/>
            <person name="Saunders L."/>
            <person name="Sluder A.E."/>
            <person name="Smith K."/>
            <person name="Stanke M."/>
            <person name="Unnasch T.R."/>
            <person name="Ware J."/>
            <person name="Wei A.D."/>
            <person name="Weil G."/>
            <person name="Williams D.J."/>
            <person name="Zhang Y."/>
            <person name="Williams S.A."/>
            <person name="Fraser-Liggett C."/>
            <person name="Slatko B."/>
            <person name="Blaxter M.L."/>
            <person name="Scott A.L."/>
        </authorList>
    </citation>
    <scope>NUCLEOTIDE SEQUENCE</scope>
    <source>
        <strain evidence="1 3">FR3</strain>
    </source>
</reference>
<reference evidence="2" key="3">
    <citation type="submission" date="2019-04" db="EMBL/GenBank/DDBJ databases">
        <authorList>
            <person name="Howe K."/>
            <person name="Paulini M."/>
            <person name="Williams G."/>
        </authorList>
    </citation>
    <scope>NUCLEOTIDE SEQUENCE [LARGE SCALE GENOMIC DNA]</scope>
    <source>
        <strain evidence="2">FR3</strain>
    </source>
</reference>
<organism evidence="1">
    <name type="scientific">Brugia malayi</name>
    <name type="common">Filarial nematode worm</name>
    <dbReference type="NCBI Taxonomy" id="6279"/>
    <lineage>
        <taxon>Eukaryota</taxon>
        <taxon>Metazoa</taxon>
        <taxon>Ecdysozoa</taxon>
        <taxon>Nematoda</taxon>
        <taxon>Chromadorea</taxon>
        <taxon>Rhabditida</taxon>
        <taxon>Spirurina</taxon>
        <taxon>Spiruromorpha</taxon>
        <taxon>Filarioidea</taxon>
        <taxon>Onchocercidae</taxon>
        <taxon>Brugia</taxon>
    </lineage>
</organism>
<reference evidence="4" key="4">
    <citation type="submission" date="2019-12" db="UniProtKB">
        <authorList>
            <consortium name="WormBaseParasite"/>
        </authorList>
    </citation>
    <scope>IDENTIFICATION</scope>
</reference>
<evidence type="ECO:0000313" key="3">
    <source>
        <dbReference type="Proteomes" id="UP000006672"/>
    </source>
</evidence>
<dbReference type="EMBL" id="CAAKNF010000193">
    <property type="protein sequence ID" value="VIO93300.1"/>
    <property type="molecule type" value="Genomic_DNA"/>
</dbReference>
<accession>A0A0J9XXB5</accession>
<proteinExistence type="predicted"/>
<reference evidence="1" key="2">
    <citation type="submission" date="2012-12" db="EMBL/GenBank/DDBJ databases">
        <authorList>
            <person name="Gao Y.W."/>
            <person name="Fan S.T."/>
            <person name="Sun H.T."/>
            <person name="Wang Z."/>
            <person name="Gao X.L."/>
            <person name="Li Y.G."/>
            <person name="Wang T.C."/>
            <person name="Zhang K."/>
            <person name="Xu W.W."/>
            <person name="Yu Z.J."/>
            <person name="Xia X.Z."/>
        </authorList>
    </citation>
    <scope>NUCLEOTIDE SEQUENCE</scope>
    <source>
        <strain evidence="1">FR3</strain>
    </source>
</reference>
<dbReference type="WBParaSite" id="Bm10368.1">
    <property type="protein sequence ID" value="Bm10368.1"/>
    <property type="gene ID" value="WBGene00230629"/>
</dbReference>
<dbReference type="Proteomes" id="UP000006672">
    <property type="component" value="Unassembled WGS sequence"/>
</dbReference>
<protein>
    <submittedName>
        <fullName evidence="1 4">Bm10368</fullName>
    </submittedName>
</protein>
<dbReference type="GeneID" id="6098219"/>
<evidence type="ECO:0000313" key="4">
    <source>
        <dbReference type="WBParaSite" id="Bm10368.1"/>
    </source>
</evidence>
<dbReference type="KEGG" id="bmy:BM_BM10368"/>
<accession>A0A4E9F906</accession>
<dbReference type="WormBase" id="Bm10368">
    <property type="protein sequence ID" value="BM06788"/>
    <property type="gene ID" value="WBGene00230629"/>
</dbReference>
<gene>
    <name evidence="1 4 5" type="ORF">Bm10368</name>
    <name evidence="2" type="ORF">BM_BM10368</name>
    <name evidence="1" type="ORF">BM_Bm10368</name>
</gene>
<evidence type="ECO:0000313" key="2">
    <source>
        <dbReference type="EMBL" id="VIO93300.1"/>
    </source>
</evidence>
<keyword evidence="3" id="KW-1185">Reference proteome</keyword>
<dbReference type="EMBL" id="LN856990">
    <property type="protein sequence ID" value="CDP97795.1"/>
    <property type="molecule type" value="Genomic_DNA"/>
</dbReference>
<dbReference type="AlphaFoldDB" id="A0A0J9XXB5"/>
<name>A0A0J9XXB5_BRUMA</name>